<evidence type="ECO:0000256" key="6">
    <source>
        <dbReference type="ARBA" id="ARBA00023163"/>
    </source>
</evidence>
<accession>A0A060T626</accession>
<proteinExistence type="predicted"/>
<dbReference type="SMART" id="SM00906">
    <property type="entry name" value="Fungal_trans"/>
    <property type="match status" value="1"/>
</dbReference>
<dbReference type="CDD" id="cd12148">
    <property type="entry name" value="fungal_TF_MHR"/>
    <property type="match status" value="1"/>
</dbReference>
<evidence type="ECO:0000256" key="8">
    <source>
        <dbReference type="SAM" id="MobiDB-lite"/>
    </source>
</evidence>
<evidence type="ECO:0000256" key="4">
    <source>
        <dbReference type="ARBA" id="ARBA00023015"/>
    </source>
</evidence>
<feature type="domain" description="Zn(2)-C6 fungal-type" evidence="9">
    <location>
        <begin position="67"/>
        <end position="100"/>
    </location>
</feature>
<comment type="subcellular location">
    <subcellularLocation>
        <location evidence="1">Nucleus</location>
    </subcellularLocation>
</comment>
<protein>
    <submittedName>
        <fullName evidence="10">ARAD1C10494p</fullName>
    </submittedName>
</protein>
<dbReference type="InterPro" id="IPR001138">
    <property type="entry name" value="Zn2Cys6_DnaBD"/>
</dbReference>
<dbReference type="PhylomeDB" id="A0A060T626"/>
<dbReference type="AlphaFoldDB" id="A0A060T626"/>
<dbReference type="InterPro" id="IPR007219">
    <property type="entry name" value="XnlR_reg_dom"/>
</dbReference>
<keyword evidence="3" id="KW-0862">Zinc</keyword>
<dbReference type="GO" id="GO:0001216">
    <property type="term" value="F:DNA-binding transcription activator activity"/>
    <property type="evidence" value="ECO:0007669"/>
    <property type="project" value="UniProtKB-ARBA"/>
</dbReference>
<feature type="compositionally biased region" description="Polar residues" evidence="8">
    <location>
        <begin position="48"/>
        <end position="60"/>
    </location>
</feature>
<dbReference type="PROSITE" id="PS00463">
    <property type="entry name" value="ZN2_CY6_FUNGAL_1"/>
    <property type="match status" value="1"/>
</dbReference>
<keyword evidence="2" id="KW-0479">Metal-binding</keyword>
<feature type="compositionally biased region" description="Low complexity" evidence="8">
    <location>
        <begin position="157"/>
        <end position="180"/>
    </location>
</feature>
<keyword evidence="5" id="KW-0238">DNA-binding</keyword>
<feature type="compositionally biased region" description="Polar residues" evidence="8">
    <location>
        <begin position="234"/>
        <end position="247"/>
    </location>
</feature>
<evidence type="ECO:0000256" key="1">
    <source>
        <dbReference type="ARBA" id="ARBA00004123"/>
    </source>
</evidence>
<evidence type="ECO:0000256" key="5">
    <source>
        <dbReference type="ARBA" id="ARBA00023125"/>
    </source>
</evidence>
<dbReference type="GO" id="GO:0008270">
    <property type="term" value="F:zinc ion binding"/>
    <property type="evidence" value="ECO:0007669"/>
    <property type="project" value="InterPro"/>
</dbReference>
<evidence type="ECO:0000256" key="7">
    <source>
        <dbReference type="ARBA" id="ARBA00023242"/>
    </source>
</evidence>
<feature type="region of interest" description="Disordered" evidence="8">
    <location>
        <begin position="1"/>
        <end position="66"/>
    </location>
</feature>
<feature type="compositionally biased region" description="Polar residues" evidence="8">
    <location>
        <begin position="306"/>
        <end position="318"/>
    </location>
</feature>
<reference evidence="10" key="2">
    <citation type="submission" date="2014-06" db="EMBL/GenBank/DDBJ databases">
        <title>The complete genome of Blastobotrys (Arxula) adeninivorans LS3 - a yeast of biotechnological interest.</title>
        <authorList>
            <person name="Kunze G."/>
            <person name="Gaillardin C."/>
            <person name="Czernicka M."/>
            <person name="Durrens P."/>
            <person name="Martin T."/>
            <person name="Boer E."/>
            <person name="Gabaldon T."/>
            <person name="Cruz J."/>
            <person name="Talla E."/>
            <person name="Marck C."/>
            <person name="Goffeau A."/>
            <person name="Barbe V."/>
            <person name="Baret P."/>
            <person name="Baronian K."/>
            <person name="Beier S."/>
            <person name="Bleykasten C."/>
            <person name="Bode R."/>
            <person name="Casaregola S."/>
            <person name="Despons L."/>
            <person name="Fairhead C."/>
            <person name="Giersberg M."/>
            <person name="Gierski P."/>
            <person name="Hahnel U."/>
            <person name="Hartmann A."/>
            <person name="Jankowska D."/>
            <person name="Jubin C."/>
            <person name="Jung P."/>
            <person name="Lafontaine I."/>
            <person name="Leh-Louis V."/>
            <person name="Lemaire M."/>
            <person name="Marcet-Houben M."/>
            <person name="Mascher M."/>
            <person name="Morel G."/>
            <person name="Richard G.-F."/>
            <person name="Riechen J."/>
            <person name="Sacerdot C."/>
            <person name="Sarkar A."/>
            <person name="Savel G."/>
            <person name="Schacherer J."/>
            <person name="Sherman D."/>
            <person name="Straub M.-L."/>
            <person name="Stein N."/>
            <person name="Thierry A."/>
            <person name="Trautwein-Schult A."/>
            <person name="Westhof E."/>
            <person name="Worch S."/>
            <person name="Dujon B."/>
            <person name="Souciet J.-L."/>
            <person name="Wincker P."/>
            <person name="Scholz U."/>
            <person name="Neuveglise N."/>
        </authorList>
    </citation>
    <scope>NUCLEOTIDE SEQUENCE</scope>
    <source>
        <strain evidence="10">LS3</strain>
    </source>
</reference>
<keyword evidence="7" id="KW-0539">Nucleus</keyword>
<feature type="compositionally biased region" description="Low complexity" evidence="8">
    <location>
        <begin position="867"/>
        <end position="888"/>
    </location>
</feature>
<evidence type="ECO:0000259" key="9">
    <source>
        <dbReference type="PROSITE" id="PS50048"/>
    </source>
</evidence>
<sequence>MELPDPRKRTFSDTDLGHQRDSQGELHGDFQGDGHDSQQHSFHDDSPSPRSANHHSSFGNRSRPIRSCTHCRQQKVKCDASDTYPGPCTRCAKAGRDCRVDPYFKPKKGGQVQSLRDDVSALRRQVEYLQQRESALAMAVAKTDPNSALLRRAPTDSSQSPIQESSIPQHQLHQQPQRPQGSSFSTSTPTINPVISAQQHHQQQPGTTIPASLTSFGSGHHAPGSGPMGHSRSLPGNSVNHASSPESVDSKSSHTSVHKQSSFHRNTIASTPSDSGTPKHASSLPISTLLDNDSSDSAAKSVDSSHQTNSAPHRNSSPAPAPSEYVLGEIRLSSERAEELHSRFVTKFLPYLPIMHSNSAAELYQQSELLFWTVCLTACLSEPEPSLYNSLSVVIKHLAIETCWIRTPRSTHIVQALIILGNWPLPNEKVLDDCSYRFVGLAKNLAMQLGLHRGEFMYEFSRTQVALPDAEKWRTRTWLAVFFSEQTYSSILGLPSTMSVDFLIDRAHSDPSLPPQFRALVQLATFYYKLTNIIGSSVRTVDGLVSARDRVSTLAILEQELEHLVAVIDTTPASVEIYYLYVKLMICGFAFLPGSDQVEQSKYIVQAFHAGTRIITIISTLVEKRQIIEFPIYMRTAVTYSAFILFRLHLSPLLPKAHVESARQSVVTVHRLFRNMLTAWKDVQNDISRTAKVLENLNYVILTHPYLFTQAKGIITRMRSHLTASLFYELIWAVHEARRRSAKDNNGGKPMPKQLIGPNPPAFAHLETVPPLPFYNQITRDDFITNTTTTPNGTTITTLVPAHPNASLQGHHPNGYEQNNSTGNDNNNNGTSNNDSTVINNDPKSSHATPAPIPGAALKMEWDNNNHNHNHSNVQSNANAGNGASTNNDLTALLDSTGASNDPLHLDTLLQGMDWMNSANGDDFLGWMDVNMKF</sequence>
<evidence type="ECO:0000256" key="2">
    <source>
        <dbReference type="ARBA" id="ARBA00022723"/>
    </source>
</evidence>
<dbReference type="Pfam" id="PF00172">
    <property type="entry name" value="Zn_clus"/>
    <property type="match status" value="1"/>
</dbReference>
<gene>
    <name evidence="10" type="ORF">GNLVRS02_ARAD1C10494g</name>
</gene>
<dbReference type="EMBL" id="HG937693">
    <property type="protein sequence ID" value="CDP34357.1"/>
    <property type="molecule type" value="Genomic_DNA"/>
</dbReference>
<dbReference type="Pfam" id="PF04082">
    <property type="entry name" value="Fungal_trans"/>
    <property type="match status" value="1"/>
</dbReference>
<dbReference type="PROSITE" id="PS50048">
    <property type="entry name" value="ZN2_CY6_FUNGAL_2"/>
    <property type="match status" value="1"/>
</dbReference>
<dbReference type="FunFam" id="4.10.240.10:FF:000003">
    <property type="entry name" value="C6 transcription factor (Leu3)"/>
    <property type="match status" value="1"/>
</dbReference>
<feature type="compositionally biased region" description="Basic and acidic residues" evidence="8">
    <location>
        <begin position="1"/>
        <end position="47"/>
    </location>
</feature>
<feature type="region of interest" description="Disordered" evidence="8">
    <location>
        <begin position="150"/>
        <end position="322"/>
    </location>
</feature>
<evidence type="ECO:0000313" key="10">
    <source>
        <dbReference type="EMBL" id="CDP34357.1"/>
    </source>
</evidence>
<feature type="compositionally biased region" description="Low complexity" evidence="8">
    <location>
        <begin position="287"/>
        <end position="305"/>
    </location>
</feature>
<dbReference type="GO" id="GO:0000976">
    <property type="term" value="F:transcription cis-regulatory region binding"/>
    <property type="evidence" value="ECO:0007669"/>
    <property type="project" value="TreeGrafter"/>
</dbReference>
<feature type="region of interest" description="Disordered" evidence="8">
    <location>
        <begin position="785"/>
        <end position="891"/>
    </location>
</feature>
<dbReference type="SMART" id="SM00066">
    <property type="entry name" value="GAL4"/>
    <property type="match status" value="1"/>
</dbReference>
<keyword evidence="6" id="KW-0804">Transcription</keyword>
<feature type="compositionally biased region" description="Low complexity" evidence="8">
    <location>
        <begin position="785"/>
        <end position="798"/>
    </location>
</feature>
<dbReference type="InterPro" id="IPR051089">
    <property type="entry name" value="prtT"/>
</dbReference>
<dbReference type="GO" id="GO:0005634">
    <property type="term" value="C:nucleus"/>
    <property type="evidence" value="ECO:0007669"/>
    <property type="project" value="UniProtKB-SubCell"/>
</dbReference>
<keyword evidence="4" id="KW-0805">Transcription regulation</keyword>
<dbReference type="PANTHER" id="PTHR31845:SF6">
    <property type="entry name" value="TRANSCRIPTION FACTOR SEF1-RELATED"/>
    <property type="match status" value="1"/>
</dbReference>
<feature type="compositionally biased region" description="Polar residues" evidence="8">
    <location>
        <begin position="838"/>
        <end position="848"/>
    </location>
</feature>
<feature type="compositionally biased region" description="Polar residues" evidence="8">
    <location>
        <begin position="253"/>
        <end position="276"/>
    </location>
</feature>
<feature type="compositionally biased region" description="Polar residues" evidence="8">
    <location>
        <begin position="181"/>
        <end position="217"/>
    </location>
</feature>
<dbReference type="GO" id="GO:0006351">
    <property type="term" value="P:DNA-templated transcription"/>
    <property type="evidence" value="ECO:0007669"/>
    <property type="project" value="InterPro"/>
</dbReference>
<dbReference type="SUPFAM" id="SSF57701">
    <property type="entry name" value="Zn2/Cys6 DNA-binding domain"/>
    <property type="match status" value="1"/>
</dbReference>
<organism evidence="10">
    <name type="scientific">Blastobotrys adeninivorans</name>
    <name type="common">Yeast</name>
    <name type="synonym">Arxula adeninivorans</name>
    <dbReference type="NCBI Taxonomy" id="409370"/>
    <lineage>
        <taxon>Eukaryota</taxon>
        <taxon>Fungi</taxon>
        <taxon>Dikarya</taxon>
        <taxon>Ascomycota</taxon>
        <taxon>Saccharomycotina</taxon>
        <taxon>Dipodascomycetes</taxon>
        <taxon>Dipodascales</taxon>
        <taxon>Trichomonascaceae</taxon>
        <taxon>Blastobotrys</taxon>
    </lineage>
</organism>
<dbReference type="GO" id="GO:0000981">
    <property type="term" value="F:DNA-binding transcription factor activity, RNA polymerase II-specific"/>
    <property type="evidence" value="ECO:0007669"/>
    <property type="project" value="InterPro"/>
</dbReference>
<feature type="compositionally biased region" description="Low complexity" evidence="8">
    <location>
        <begin position="819"/>
        <end position="837"/>
    </location>
</feature>
<name>A0A060T626_BLAAD</name>
<dbReference type="PANTHER" id="PTHR31845">
    <property type="entry name" value="FINGER DOMAIN PROTEIN, PUTATIVE-RELATED"/>
    <property type="match status" value="1"/>
</dbReference>
<dbReference type="Gene3D" id="4.10.240.10">
    <property type="entry name" value="Zn(2)-C6 fungal-type DNA-binding domain"/>
    <property type="match status" value="1"/>
</dbReference>
<dbReference type="CDD" id="cd00067">
    <property type="entry name" value="GAL4"/>
    <property type="match status" value="1"/>
</dbReference>
<reference evidence="10" key="1">
    <citation type="submission" date="2014-02" db="EMBL/GenBank/DDBJ databases">
        <authorList>
            <person name="Genoscope - CEA"/>
        </authorList>
    </citation>
    <scope>NUCLEOTIDE SEQUENCE</scope>
    <source>
        <strain evidence="10">LS3</strain>
    </source>
</reference>
<evidence type="ECO:0000256" key="3">
    <source>
        <dbReference type="ARBA" id="ARBA00022833"/>
    </source>
</evidence>
<dbReference type="InterPro" id="IPR036864">
    <property type="entry name" value="Zn2-C6_fun-type_DNA-bd_sf"/>
</dbReference>